<dbReference type="GO" id="GO:0006355">
    <property type="term" value="P:regulation of DNA-templated transcription"/>
    <property type="evidence" value="ECO:0007669"/>
    <property type="project" value="InterPro"/>
</dbReference>
<comment type="function">
    <text evidence="5">May play the central regulatory role in sporulation. It may be an element of the effector pathway responsible for the activation of sporulation genes in response to nutritional stress. Spo0A may act in concert with spo0H (a sigma factor) to control the expression of some genes that are critical to the sporulation process.</text>
</comment>
<keyword evidence="10" id="KW-1185">Reference proteome</keyword>
<dbReference type="SUPFAM" id="SSF52172">
    <property type="entry name" value="CheY-like"/>
    <property type="match status" value="1"/>
</dbReference>
<dbReference type="InterPro" id="IPR011006">
    <property type="entry name" value="CheY-like_superfamily"/>
</dbReference>
<organism evidence="9 10">
    <name type="scientific">Proteiniborus ethanoligenes</name>
    <dbReference type="NCBI Taxonomy" id="415015"/>
    <lineage>
        <taxon>Bacteria</taxon>
        <taxon>Bacillati</taxon>
        <taxon>Bacillota</taxon>
        <taxon>Clostridia</taxon>
        <taxon>Eubacteriales</taxon>
        <taxon>Proteiniborus</taxon>
    </lineage>
</organism>
<evidence type="ECO:0000259" key="7">
    <source>
        <dbReference type="PROSITE" id="PS50043"/>
    </source>
</evidence>
<dbReference type="Pfam" id="PF00072">
    <property type="entry name" value="Response_reg"/>
    <property type="match status" value="1"/>
</dbReference>
<feature type="modified residue" description="4-aspartylphosphate" evidence="6">
    <location>
        <position position="54"/>
    </location>
</feature>
<proteinExistence type="predicted"/>
<keyword evidence="6" id="KW-0597">Phosphoprotein</keyword>
<dbReference type="PROSITE" id="PS50110">
    <property type="entry name" value="RESPONSE_REGULATORY"/>
    <property type="match status" value="1"/>
</dbReference>
<gene>
    <name evidence="9" type="ORF">SAMN05660462_00742</name>
</gene>
<dbReference type="PROSITE" id="PS50043">
    <property type="entry name" value="HTH_LUXR_2"/>
    <property type="match status" value="1"/>
</dbReference>
<evidence type="ECO:0000256" key="2">
    <source>
        <dbReference type="ARBA" id="ARBA00023015"/>
    </source>
</evidence>
<evidence type="ECO:0000256" key="4">
    <source>
        <dbReference type="ARBA" id="ARBA00023163"/>
    </source>
</evidence>
<evidence type="ECO:0000256" key="5">
    <source>
        <dbReference type="ARBA" id="ARBA00024867"/>
    </source>
</evidence>
<feature type="domain" description="HTH luxR-type" evidence="7">
    <location>
        <begin position="137"/>
        <end position="202"/>
    </location>
</feature>
<dbReference type="Gene3D" id="3.40.50.2300">
    <property type="match status" value="1"/>
</dbReference>
<dbReference type="Pfam" id="PF00196">
    <property type="entry name" value="GerE"/>
    <property type="match status" value="1"/>
</dbReference>
<dbReference type="PRINTS" id="PR00038">
    <property type="entry name" value="HTHLUXR"/>
</dbReference>
<evidence type="ECO:0000259" key="8">
    <source>
        <dbReference type="PROSITE" id="PS50110"/>
    </source>
</evidence>
<evidence type="ECO:0000313" key="9">
    <source>
        <dbReference type="EMBL" id="SDY72880.1"/>
    </source>
</evidence>
<evidence type="ECO:0000256" key="6">
    <source>
        <dbReference type="PROSITE-ProRule" id="PRU00169"/>
    </source>
</evidence>
<evidence type="ECO:0000256" key="1">
    <source>
        <dbReference type="ARBA" id="ARBA00018672"/>
    </source>
</evidence>
<keyword evidence="3 9" id="KW-0238">DNA-binding</keyword>
<dbReference type="SMART" id="SM00421">
    <property type="entry name" value="HTH_LUXR"/>
    <property type="match status" value="1"/>
</dbReference>
<dbReference type="Gene3D" id="1.10.10.10">
    <property type="entry name" value="Winged helix-like DNA-binding domain superfamily/Winged helix DNA-binding domain"/>
    <property type="match status" value="1"/>
</dbReference>
<dbReference type="InterPro" id="IPR039420">
    <property type="entry name" value="WalR-like"/>
</dbReference>
<dbReference type="InterPro" id="IPR000792">
    <property type="entry name" value="Tscrpt_reg_LuxR_C"/>
</dbReference>
<dbReference type="InterPro" id="IPR001789">
    <property type="entry name" value="Sig_transdc_resp-reg_receiver"/>
</dbReference>
<dbReference type="InterPro" id="IPR016032">
    <property type="entry name" value="Sig_transdc_resp-reg_C-effctor"/>
</dbReference>
<evidence type="ECO:0000313" key="10">
    <source>
        <dbReference type="Proteomes" id="UP000198625"/>
    </source>
</evidence>
<dbReference type="RefSeq" id="WP_091727393.1">
    <property type="nucleotide sequence ID" value="NZ_FNQE01000006.1"/>
</dbReference>
<keyword evidence="2" id="KW-0805">Transcription regulation</keyword>
<dbReference type="OrthoDB" id="9779069at2"/>
<protein>
    <recommendedName>
        <fullName evidence="1">Stage 0 sporulation protein A homolog</fullName>
    </recommendedName>
</protein>
<dbReference type="GO" id="GO:0003677">
    <property type="term" value="F:DNA binding"/>
    <property type="evidence" value="ECO:0007669"/>
    <property type="project" value="UniProtKB-KW"/>
</dbReference>
<dbReference type="SMART" id="SM00448">
    <property type="entry name" value="REC"/>
    <property type="match status" value="1"/>
</dbReference>
<accession>A0A1H3M839</accession>
<sequence>MIKLLFIDDQPIILRFLEDIFSDKVKYEIVGSLTQGKLAELWCEEKKPDAIFLDIQIKEDHINGLKIAEIIKRKYPNIKIIMMTGYDEISYLPRAKDIRVDGFLFKSYPESKFIKALDEIIYQGKKVFPDEDLQIPVTHGQTSLTWREIEVLRLICKDYTNKEIASELFVSESTIKRHVEKLLSKTGKTSRAGLVSHAMSGGWIDPSI</sequence>
<dbReference type="GO" id="GO:0000160">
    <property type="term" value="P:phosphorelay signal transduction system"/>
    <property type="evidence" value="ECO:0007669"/>
    <property type="project" value="InterPro"/>
</dbReference>
<feature type="domain" description="Response regulatory" evidence="8">
    <location>
        <begin position="3"/>
        <end position="121"/>
    </location>
</feature>
<dbReference type="CDD" id="cd06170">
    <property type="entry name" value="LuxR_C_like"/>
    <property type="match status" value="1"/>
</dbReference>
<name>A0A1H3M839_9FIRM</name>
<dbReference type="EMBL" id="FNQE01000006">
    <property type="protein sequence ID" value="SDY72880.1"/>
    <property type="molecule type" value="Genomic_DNA"/>
</dbReference>
<dbReference type="PANTHER" id="PTHR43214:SF43">
    <property type="entry name" value="TWO-COMPONENT RESPONSE REGULATOR"/>
    <property type="match status" value="1"/>
</dbReference>
<evidence type="ECO:0000256" key="3">
    <source>
        <dbReference type="ARBA" id="ARBA00023125"/>
    </source>
</evidence>
<dbReference type="InterPro" id="IPR036388">
    <property type="entry name" value="WH-like_DNA-bd_sf"/>
</dbReference>
<keyword evidence="4" id="KW-0804">Transcription</keyword>
<dbReference type="SUPFAM" id="SSF46894">
    <property type="entry name" value="C-terminal effector domain of the bipartite response regulators"/>
    <property type="match status" value="1"/>
</dbReference>
<dbReference type="STRING" id="415015.SAMN05660462_00742"/>
<reference evidence="9 10" key="1">
    <citation type="submission" date="2016-10" db="EMBL/GenBank/DDBJ databases">
        <authorList>
            <person name="de Groot N.N."/>
        </authorList>
    </citation>
    <scope>NUCLEOTIDE SEQUENCE [LARGE SCALE GENOMIC DNA]</scope>
    <source>
        <strain evidence="9 10">DSM 21650</strain>
    </source>
</reference>
<dbReference type="Proteomes" id="UP000198625">
    <property type="component" value="Unassembled WGS sequence"/>
</dbReference>
<dbReference type="PANTHER" id="PTHR43214">
    <property type="entry name" value="TWO-COMPONENT RESPONSE REGULATOR"/>
    <property type="match status" value="1"/>
</dbReference>
<dbReference type="AlphaFoldDB" id="A0A1H3M839"/>